<dbReference type="SUPFAM" id="SSF81383">
    <property type="entry name" value="F-box domain"/>
    <property type="match status" value="1"/>
</dbReference>
<dbReference type="AlphaFoldDB" id="A0AAV2G5H6"/>
<dbReference type="Gene3D" id="1.20.1280.50">
    <property type="match status" value="1"/>
</dbReference>
<gene>
    <name evidence="2" type="ORF">LTRI10_LOCUS44847</name>
</gene>
<reference evidence="2 3" key="1">
    <citation type="submission" date="2024-04" db="EMBL/GenBank/DDBJ databases">
        <authorList>
            <person name="Fracassetti M."/>
        </authorList>
    </citation>
    <scope>NUCLEOTIDE SEQUENCE [LARGE SCALE GENOMIC DNA]</scope>
</reference>
<dbReference type="SMART" id="SM00256">
    <property type="entry name" value="FBOX"/>
    <property type="match status" value="1"/>
</dbReference>
<dbReference type="PROSITE" id="PS50181">
    <property type="entry name" value="FBOX"/>
    <property type="match status" value="1"/>
</dbReference>
<dbReference type="InterPro" id="IPR001810">
    <property type="entry name" value="F-box_dom"/>
</dbReference>
<dbReference type="Pfam" id="PF14299">
    <property type="entry name" value="PP2"/>
    <property type="match status" value="1"/>
</dbReference>
<evidence type="ECO:0000313" key="2">
    <source>
        <dbReference type="EMBL" id="CAL1405038.1"/>
    </source>
</evidence>
<keyword evidence="3" id="KW-1185">Reference proteome</keyword>
<dbReference type="PANTHER" id="PTHR31960:SF18">
    <property type="entry name" value="F-BOX PROTEIN PP2-A14"/>
    <property type="match status" value="1"/>
</dbReference>
<organism evidence="2 3">
    <name type="scientific">Linum trigynum</name>
    <dbReference type="NCBI Taxonomy" id="586398"/>
    <lineage>
        <taxon>Eukaryota</taxon>
        <taxon>Viridiplantae</taxon>
        <taxon>Streptophyta</taxon>
        <taxon>Embryophyta</taxon>
        <taxon>Tracheophyta</taxon>
        <taxon>Spermatophyta</taxon>
        <taxon>Magnoliopsida</taxon>
        <taxon>eudicotyledons</taxon>
        <taxon>Gunneridae</taxon>
        <taxon>Pentapetalae</taxon>
        <taxon>rosids</taxon>
        <taxon>fabids</taxon>
        <taxon>Malpighiales</taxon>
        <taxon>Linaceae</taxon>
        <taxon>Linum</taxon>
    </lineage>
</organism>
<dbReference type="InterPro" id="IPR025886">
    <property type="entry name" value="PP2-like"/>
</dbReference>
<proteinExistence type="predicted"/>
<evidence type="ECO:0000259" key="1">
    <source>
        <dbReference type="PROSITE" id="PS50181"/>
    </source>
</evidence>
<sequence length="301" mass="33912">MGAGFSDLLDRNDGRTTLGDLPESCVASIFMYLDPPEICRLARLNRAFRGASSADFVWEPKLPTNYNFLVDKVLGEKTTPEESRLSCRKEIYSRLCAPNCFADDANKMVWLEKSSGKVCVSVSYKAMRITGIDDRRYWTHIPSDESRFKQIAYLQQTWWLEVVGELDDFHFPVGTYTVFFKLQLGKPPAASKRFGAGRRHVSNSDQVHGWGKKPVRFQLSTSNARQTASSSSSSERYLVEQGNWAHYRAGEFTVDDPNSPTKIKFSMMQIDCTHTKGGLCLDSVLVCPKEFGDGGVLMKQL</sequence>
<dbReference type="Pfam" id="PF12937">
    <property type="entry name" value="F-box-like"/>
    <property type="match status" value="1"/>
</dbReference>
<dbReference type="PANTHER" id="PTHR31960">
    <property type="entry name" value="F-BOX PROTEIN PP2-A15"/>
    <property type="match status" value="1"/>
</dbReference>
<dbReference type="InterPro" id="IPR036047">
    <property type="entry name" value="F-box-like_dom_sf"/>
</dbReference>
<evidence type="ECO:0000313" key="3">
    <source>
        <dbReference type="Proteomes" id="UP001497516"/>
    </source>
</evidence>
<name>A0AAV2G5H6_9ROSI</name>
<dbReference type="Proteomes" id="UP001497516">
    <property type="component" value="Chromosome 8"/>
</dbReference>
<feature type="domain" description="F-box" evidence="1">
    <location>
        <begin position="15"/>
        <end position="61"/>
    </location>
</feature>
<protein>
    <recommendedName>
        <fullName evidence="1">F-box domain-containing protein</fullName>
    </recommendedName>
</protein>
<accession>A0AAV2G5H6</accession>
<dbReference type="EMBL" id="OZ034821">
    <property type="protein sequence ID" value="CAL1405038.1"/>
    <property type="molecule type" value="Genomic_DNA"/>
</dbReference>
<dbReference type="CDD" id="cd22162">
    <property type="entry name" value="F-box_AtSKIP3-like"/>
    <property type="match status" value="1"/>
</dbReference>